<evidence type="ECO:0000313" key="1">
    <source>
        <dbReference type="EMBL" id="EHI74849.1"/>
    </source>
</evidence>
<accession>G5JPT9</accession>
<proteinExistence type="predicted"/>
<protein>
    <submittedName>
        <fullName evidence="1">Uncharacterized protein</fullName>
    </submittedName>
</protein>
<comment type="caution">
    <text evidence="1">The sequence shown here is derived from an EMBL/GenBank/DDBJ whole genome shotgun (WGS) entry which is preliminary data.</text>
</comment>
<gene>
    <name evidence="1" type="ORF">STRCR_1672</name>
</gene>
<dbReference type="STRING" id="873449.STRCR_1672"/>
<dbReference type="EMBL" id="AEUV02000002">
    <property type="protein sequence ID" value="EHI74849.1"/>
    <property type="molecule type" value="Genomic_DNA"/>
</dbReference>
<sequence>MKTFEEIYANHAEMPYISAKYEDELRRKPISKRNMERTREGLLPGHIILLWRINFGTYTTYSPHHKYFYTTYGIDAQKELDWLIEHDYLRLMSAKESLIYLRADKLKDFLKIKTIKGLSKMKRQGLEQKMLEVYSEDELAPLFALRGYALTAKGEEALAAHPEIVRRHPQKKF</sequence>
<evidence type="ECO:0000313" key="2">
    <source>
        <dbReference type="Proteomes" id="UP000004322"/>
    </source>
</evidence>
<dbReference type="AlphaFoldDB" id="G5JPT9"/>
<dbReference type="Proteomes" id="UP000004322">
    <property type="component" value="Unassembled WGS sequence"/>
</dbReference>
<dbReference type="eggNOG" id="ENOG5031T2A">
    <property type="taxonomic scope" value="Bacteria"/>
</dbReference>
<dbReference type="OrthoDB" id="2180340at2"/>
<organism evidence="1 2">
    <name type="scientific">Streptococcus criceti HS-6</name>
    <dbReference type="NCBI Taxonomy" id="873449"/>
    <lineage>
        <taxon>Bacteria</taxon>
        <taxon>Bacillati</taxon>
        <taxon>Bacillota</taxon>
        <taxon>Bacilli</taxon>
        <taxon>Lactobacillales</taxon>
        <taxon>Streptococcaceae</taxon>
        <taxon>Streptococcus</taxon>
    </lineage>
</organism>
<reference evidence="1" key="1">
    <citation type="submission" date="2011-07" db="EMBL/GenBank/DDBJ databases">
        <authorList>
            <person name="Stanhope M.J."/>
            <person name="Durkin A.S."/>
            <person name="Hostetler J."/>
            <person name="Kim M."/>
            <person name="Radune D."/>
            <person name="Singh I."/>
            <person name="Town C.D."/>
        </authorList>
    </citation>
    <scope>NUCLEOTIDE SEQUENCE [LARGE SCALE GENOMIC DNA]</scope>
    <source>
        <strain evidence="1">HS-6</strain>
    </source>
</reference>
<name>G5JPT9_STRCG</name>
<keyword evidence="2" id="KW-1185">Reference proteome</keyword>
<dbReference type="RefSeq" id="WP_004228607.1">
    <property type="nucleotide sequence ID" value="NZ_AEUV02000002.1"/>
</dbReference>